<evidence type="ECO:0000313" key="1">
    <source>
        <dbReference type="EMBL" id="AIM49594.1"/>
    </source>
</evidence>
<geneLocation type="plasmid" evidence="1">
    <name>pSN254b</name>
</geneLocation>
<dbReference type="EMBL" id="KJ909290">
    <property type="protein sequence ID" value="AIM49594.1"/>
    <property type="molecule type" value="Genomic_DNA"/>
</dbReference>
<accession>A0A096Y6B3</accession>
<dbReference type="GeneID" id="93521428"/>
<sequence>MNQFHSSLDLYHRNKGRRATVPETPFLLLAKRIPPMYWRLFQGVTLDSRMGYTGRRQFHRLGQAIDWAKSSVGDSWSNKRFHKPVGLDVLLACTASKVPEHLVEELKRRGS</sequence>
<proteinExistence type="predicted"/>
<dbReference type="RefSeq" id="WP_001447572.1">
    <property type="nucleotide sequence ID" value="NZ_JRYW01000016.1"/>
</dbReference>
<reference evidence="1" key="1">
    <citation type="journal article" date="2014" name="Antimicrob. Agents Chemother.">
        <title>Detection of variants of the pRAS3, pAB5S9, and pSN254 plasmids in Aeromonas salmonicida subsp. salmonicida: multidrug-resistance, interspecies exchanges, and plasmid reshaping.</title>
        <authorList>
            <person name="Vincent A.T."/>
            <person name="Trudel M.V."/>
            <person name="Paquet V.E."/>
            <person name="Boyle B."/>
            <person name="Tanaka K.H."/>
            <person name="Dallaire-Dufresne S."/>
            <person name="Daher R.K."/>
            <person name="Frenette M."/>
            <person name="Derome N."/>
            <person name="Charette S.J."/>
        </authorList>
    </citation>
    <scope>NUCLEOTIDE SEQUENCE</scope>
    <source>
        <strain evidence="1">2004-05MF26</strain>
        <plasmid evidence="1">pSN254b</plasmid>
    </source>
</reference>
<dbReference type="GeneID" id="84238978"/>
<organism evidence="1">
    <name type="scientific">Aeromonas salmonicida subsp. salmonicida</name>
    <dbReference type="NCBI Taxonomy" id="29491"/>
    <lineage>
        <taxon>Bacteria</taxon>
        <taxon>Pseudomonadati</taxon>
        <taxon>Pseudomonadota</taxon>
        <taxon>Gammaproteobacteria</taxon>
        <taxon>Aeromonadales</taxon>
        <taxon>Aeromonadaceae</taxon>
        <taxon>Aeromonas</taxon>
    </lineage>
</organism>
<keyword evidence="1" id="KW-0614">Plasmid</keyword>
<protein>
    <submittedName>
        <fullName evidence="1">Uncharacterized protein</fullName>
    </submittedName>
</protein>
<dbReference type="AlphaFoldDB" id="A0A096Y6B3"/>
<name>A0A096Y6B3_AERSS</name>